<dbReference type="GO" id="GO:0005524">
    <property type="term" value="F:ATP binding"/>
    <property type="evidence" value="ECO:0007669"/>
    <property type="project" value="UniProtKB-KW"/>
</dbReference>
<dbReference type="InterPro" id="IPR000719">
    <property type="entry name" value="Prot_kinase_dom"/>
</dbReference>
<name>A0A4Y7ID33_PAPSO</name>
<dbReference type="PANTHER" id="PTHR47989">
    <property type="entry name" value="OS01G0750732 PROTEIN"/>
    <property type="match status" value="1"/>
</dbReference>
<keyword evidence="6" id="KW-1185">Reference proteome</keyword>
<dbReference type="PANTHER" id="PTHR47989:SF14">
    <property type="entry name" value="INACTIVE PROTEIN KINASE SELMODRAFT_444075"/>
    <property type="match status" value="1"/>
</dbReference>
<dbReference type="GO" id="GO:0004672">
    <property type="term" value="F:protein kinase activity"/>
    <property type="evidence" value="ECO:0007669"/>
    <property type="project" value="InterPro"/>
</dbReference>
<feature type="domain" description="Protein kinase" evidence="4">
    <location>
        <begin position="959"/>
        <end position="1246"/>
    </location>
</feature>
<dbReference type="EMBL" id="CM010715">
    <property type="protein sequence ID" value="RZC45299.1"/>
    <property type="molecule type" value="Genomic_DNA"/>
</dbReference>
<dbReference type="Proteomes" id="UP000316621">
    <property type="component" value="Chromosome 1"/>
</dbReference>
<feature type="compositionally biased region" description="Basic and acidic residues" evidence="3">
    <location>
        <begin position="746"/>
        <end position="756"/>
    </location>
</feature>
<dbReference type="OMA" id="WKTHETH"/>
<feature type="region of interest" description="Disordered" evidence="3">
    <location>
        <begin position="737"/>
        <end position="790"/>
    </location>
</feature>
<dbReference type="FunFam" id="3.30.200.20:FF:000162">
    <property type="entry name" value="Adenine nucleotide alpha hydrolase-like domain kinase"/>
    <property type="match status" value="1"/>
</dbReference>
<feature type="region of interest" description="Disordered" evidence="3">
    <location>
        <begin position="1249"/>
        <end position="1283"/>
    </location>
</feature>
<organism evidence="5 6">
    <name type="scientific">Papaver somniferum</name>
    <name type="common">Opium poppy</name>
    <dbReference type="NCBI Taxonomy" id="3469"/>
    <lineage>
        <taxon>Eukaryota</taxon>
        <taxon>Viridiplantae</taxon>
        <taxon>Streptophyta</taxon>
        <taxon>Embryophyta</taxon>
        <taxon>Tracheophyta</taxon>
        <taxon>Spermatophyta</taxon>
        <taxon>Magnoliopsida</taxon>
        <taxon>Ranunculales</taxon>
        <taxon>Papaveraceae</taxon>
        <taxon>Papaveroideae</taxon>
        <taxon>Papaver</taxon>
    </lineage>
</organism>
<dbReference type="InterPro" id="IPR011009">
    <property type="entry name" value="Kinase-like_dom_sf"/>
</dbReference>
<protein>
    <recommendedName>
        <fullName evidence="4">Protein kinase domain-containing protein</fullName>
    </recommendedName>
</protein>
<dbReference type="InterPro" id="IPR055412">
    <property type="entry name" value="UVB_sens_C"/>
</dbReference>
<evidence type="ECO:0000256" key="1">
    <source>
        <dbReference type="ARBA" id="ARBA00022741"/>
    </source>
</evidence>
<dbReference type="SUPFAM" id="SSF52402">
    <property type="entry name" value="Adenine nucleotide alpha hydrolases-like"/>
    <property type="match status" value="1"/>
</dbReference>
<dbReference type="InterPro" id="IPR008266">
    <property type="entry name" value="Tyr_kinase_AS"/>
</dbReference>
<keyword evidence="2" id="KW-0067">ATP-binding</keyword>
<accession>A0A4Y7ID33</accession>
<dbReference type="STRING" id="3469.A0A4Y7ID33"/>
<dbReference type="PROSITE" id="PS00109">
    <property type="entry name" value="PROTEIN_KINASE_TYR"/>
    <property type="match status" value="1"/>
</dbReference>
<dbReference type="Gramene" id="RZC45299">
    <property type="protein sequence ID" value="RZC45299"/>
    <property type="gene ID" value="C5167_038250"/>
</dbReference>
<dbReference type="PROSITE" id="PS50011">
    <property type="entry name" value="PROTEIN_KINASE_DOM"/>
    <property type="match status" value="1"/>
</dbReference>
<dbReference type="Pfam" id="PF24160">
    <property type="entry name" value="UVB_sens_C"/>
    <property type="match status" value="1"/>
</dbReference>
<dbReference type="Gene3D" id="3.30.200.20">
    <property type="entry name" value="Phosphorylase Kinase, domain 1"/>
    <property type="match status" value="1"/>
</dbReference>
<feature type="compositionally biased region" description="Low complexity" evidence="3">
    <location>
        <begin position="767"/>
        <end position="790"/>
    </location>
</feature>
<dbReference type="Gene3D" id="1.10.510.10">
    <property type="entry name" value="Transferase(Phosphotransferase) domain 1"/>
    <property type="match status" value="1"/>
</dbReference>
<dbReference type="CDD" id="cd14066">
    <property type="entry name" value="STKc_IRAK"/>
    <property type="match status" value="1"/>
</dbReference>
<dbReference type="InterPro" id="IPR054549">
    <property type="entry name" value="UVB_sens_RUS_dom"/>
</dbReference>
<dbReference type="SUPFAM" id="SSF56112">
    <property type="entry name" value="Protein kinase-like (PK-like)"/>
    <property type="match status" value="1"/>
</dbReference>
<dbReference type="Gene3D" id="3.40.50.620">
    <property type="entry name" value="HUPs"/>
    <property type="match status" value="1"/>
</dbReference>
<dbReference type="FunFam" id="1.10.510.10:FF:000095">
    <property type="entry name" value="protein STRUBBELIG-RECEPTOR FAMILY 8"/>
    <property type="match status" value="1"/>
</dbReference>
<proteinExistence type="predicted"/>
<evidence type="ECO:0000259" key="4">
    <source>
        <dbReference type="PROSITE" id="PS50011"/>
    </source>
</evidence>
<dbReference type="Pfam" id="PF00069">
    <property type="entry name" value="Pkinase"/>
    <property type="match status" value="1"/>
</dbReference>
<evidence type="ECO:0000256" key="3">
    <source>
        <dbReference type="SAM" id="MobiDB-lite"/>
    </source>
</evidence>
<evidence type="ECO:0000313" key="5">
    <source>
        <dbReference type="EMBL" id="RZC45299.1"/>
    </source>
</evidence>
<dbReference type="InterPro" id="IPR014729">
    <property type="entry name" value="Rossmann-like_a/b/a_fold"/>
</dbReference>
<reference evidence="5 6" key="1">
    <citation type="journal article" date="2018" name="Science">
        <title>The opium poppy genome and morphinan production.</title>
        <authorList>
            <person name="Guo L."/>
            <person name="Winzer T."/>
            <person name="Yang X."/>
            <person name="Li Y."/>
            <person name="Ning Z."/>
            <person name="He Z."/>
            <person name="Teodor R."/>
            <person name="Lu Y."/>
            <person name="Bowser T.A."/>
            <person name="Graham I.A."/>
            <person name="Ye K."/>
        </authorList>
    </citation>
    <scope>NUCLEOTIDE SEQUENCE [LARGE SCALE GENOMIC DNA]</scope>
    <source>
        <strain evidence="6">cv. HN1</strain>
        <tissue evidence="5">Leaves</tissue>
    </source>
</reference>
<gene>
    <name evidence="5" type="ORF">C5167_038250</name>
</gene>
<evidence type="ECO:0000256" key="2">
    <source>
        <dbReference type="ARBA" id="ARBA00022840"/>
    </source>
</evidence>
<dbReference type="Pfam" id="PF04884">
    <property type="entry name" value="UVB_sens_prot"/>
    <property type="match status" value="1"/>
</dbReference>
<sequence>MQSLSQVYCDSRLHFQLPWNSNKTHYVFSKSNLRRPKRLNLSCSLKTSYGFESERIERGEKPEAFSLPVVIRTSGKSSRYFWDGTQLKLVSFDDTPSNSDEFDYGFRKLYQFYTSAVRDFFIPHQVQENYMEYVKWKFLHAVFSSALRVLATQAMFRAMGFGYSKSLPSAAALNWVLKDGLGRLSRCIYTASLASAFDTNLKRVRFSTSIMFTLSIGVELLTPVFPRYFLLLATMANVAKQISLAGYLATGSAVHRSFAVAGNLGEVSAKAQIQTVCFDNVGLMLAAFLNLLCKNNERLLAVLPFVVYPIFSAIDLLGIYQGLKHVHPQTLTKDRLEIILDRWIHLKHIPSPAEVSKEEGIDFPWRKGRVLWPIRIGCVDPKDPIPKISMLTMQSLRGEDSYFICLETTPKGFRSNKQQGVLLCLREGCSVTDIIMGLLQACYIREELRRRDKWKQIMETNVVSESLLSEWFKMVEDVKRCACTLEDVELLTEELHRSGWSVKNILLSVQEQVASLPLATCPITEPPKKRKKPQMYSGEFWQTQQHSSAKTRGIHGRIREEDTSYSTIFERMRPSPGGKVVVAVRAAEKDISKTALTWALTNIVRPGDQITLLAVISTETRGRKLWNLPILNGDCAGRTRDNSPDRMYQISDSFSQMVLQFHNQNEVGIKIKMVSGSPAGVVAAESKRAGANWVVLDKHLKQEEKLCMEELRCNIVVMKRARPRILRLNLGGSGEIESSFSPTTELKAKESEDNRIRHSTPVSSPDEPTTSFTRTTTEGTSLSSSEAEASPFFVSERNPLFEINNAGKPRSIHRRVDSDHSLSSFGSVKEDFISLNSRASVTKSNGNKYWFRPNHTVDEQKNSTIKNNKITCNNKTRPPRTLREKFVQFDKEKIQEPRVNQSPPADHIFNEDVRDAVFLSRITTAPPPLCSLCQHRAPVFGKPPRWFCYKELEEATNGFSEADLLAEGGFGSVHRGVLSDGQVVAVKQLKIAGSQGEAEFRREVGVLSCAQHRNVVMLVGFCIEGDRRVLVYEYVCNGSLDFHLYGQNKKPLDWKSRLKIAIGAARGLRYLHEDCRVGCIVHRDMRPNNILLTHDYEPLVGDFGLAKWQPDLEDGTEQRVVGTLGYLAPEYIEGDRITEKADVYAFGVVLMELIIGRKTIGMARSKGRQFLVECSRPQLVPEEQSQDVAINHKLLDPNLDSNQIQNFSHQLRAMAQAASLCLRRDPESRPSMSKVLRILEGGDSIIPLGSDSDSIGSRSQRLHGLSSRVRTGSRGVHSRKLSH</sequence>
<keyword evidence="1" id="KW-0547">Nucleotide-binding</keyword>
<evidence type="ECO:0000313" key="6">
    <source>
        <dbReference type="Proteomes" id="UP000316621"/>
    </source>
</evidence>